<evidence type="ECO:0000313" key="3">
    <source>
        <dbReference type="Proteomes" id="UP000239494"/>
    </source>
</evidence>
<dbReference type="AlphaFoldDB" id="A0A2T0T4X5"/>
<accession>A0A2T0T4X5</accession>
<name>A0A2T0T4X5_9PSEU</name>
<feature type="transmembrane region" description="Helical" evidence="1">
    <location>
        <begin position="37"/>
        <end position="58"/>
    </location>
</feature>
<dbReference type="RefSeq" id="WP_106189240.1">
    <property type="nucleotide sequence ID" value="NZ_PVTF01000006.1"/>
</dbReference>
<proteinExistence type="predicted"/>
<sequence>MNKWVSVVVGALLVLFGAVWTLQGLNVIKGSFMTGQQLWTAIGLLAVIGGITLLVTGLRKKRTG</sequence>
<reference evidence="2 3" key="1">
    <citation type="submission" date="2018-03" db="EMBL/GenBank/DDBJ databases">
        <title>Genomic Encyclopedia of Archaeal and Bacterial Type Strains, Phase II (KMG-II): from individual species to whole genera.</title>
        <authorList>
            <person name="Goeker M."/>
        </authorList>
    </citation>
    <scope>NUCLEOTIDE SEQUENCE [LARGE SCALE GENOMIC DNA]</scope>
    <source>
        <strain evidence="2 3">DSM 44720</strain>
    </source>
</reference>
<dbReference type="EMBL" id="PVTF01000006">
    <property type="protein sequence ID" value="PRY40735.1"/>
    <property type="molecule type" value="Genomic_DNA"/>
</dbReference>
<evidence type="ECO:0000313" key="2">
    <source>
        <dbReference type="EMBL" id="PRY40735.1"/>
    </source>
</evidence>
<evidence type="ECO:0000256" key="1">
    <source>
        <dbReference type="SAM" id="Phobius"/>
    </source>
</evidence>
<organism evidence="2 3">
    <name type="scientific">Umezawaea tangerina</name>
    <dbReference type="NCBI Taxonomy" id="84725"/>
    <lineage>
        <taxon>Bacteria</taxon>
        <taxon>Bacillati</taxon>
        <taxon>Actinomycetota</taxon>
        <taxon>Actinomycetes</taxon>
        <taxon>Pseudonocardiales</taxon>
        <taxon>Pseudonocardiaceae</taxon>
        <taxon>Umezawaea</taxon>
    </lineage>
</organism>
<keyword evidence="3" id="KW-1185">Reference proteome</keyword>
<dbReference type="OrthoDB" id="4640879at2"/>
<protein>
    <submittedName>
        <fullName evidence="2">Uncharacterized protein</fullName>
    </submittedName>
</protein>
<keyword evidence="1" id="KW-0812">Transmembrane</keyword>
<gene>
    <name evidence="2" type="ORF">CLV43_106476</name>
</gene>
<keyword evidence="1" id="KW-1133">Transmembrane helix</keyword>
<keyword evidence="1" id="KW-0472">Membrane</keyword>
<comment type="caution">
    <text evidence="2">The sequence shown here is derived from an EMBL/GenBank/DDBJ whole genome shotgun (WGS) entry which is preliminary data.</text>
</comment>
<dbReference type="Proteomes" id="UP000239494">
    <property type="component" value="Unassembled WGS sequence"/>
</dbReference>